<dbReference type="eggNOG" id="COG2226">
    <property type="taxonomic scope" value="Bacteria"/>
</dbReference>
<keyword evidence="3" id="KW-1185">Reference proteome</keyword>
<dbReference type="HOGENOM" id="CLU_037990_16_2_0"/>
<evidence type="ECO:0000259" key="1">
    <source>
        <dbReference type="Pfam" id="PF08241"/>
    </source>
</evidence>
<organism evidence="2 3">
    <name type="scientific">Thermobaculum terrenum (strain ATCC BAA-798 / CCMEE 7001 / YNP1)</name>
    <dbReference type="NCBI Taxonomy" id="525904"/>
    <lineage>
        <taxon>Bacteria</taxon>
        <taxon>Bacillati</taxon>
        <taxon>Chloroflexota</taxon>
        <taxon>Chloroflexia</taxon>
        <taxon>Candidatus Thermobaculales</taxon>
        <taxon>Candidatus Thermobaculaceae</taxon>
        <taxon>Thermobaculum</taxon>
    </lineage>
</organism>
<proteinExistence type="predicted"/>
<dbReference type="AlphaFoldDB" id="D1CHS0"/>
<dbReference type="OrthoDB" id="9769602at2"/>
<dbReference type="SUPFAM" id="SSF53335">
    <property type="entry name" value="S-adenosyl-L-methionine-dependent methyltransferases"/>
    <property type="match status" value="1"/>
</dbReference>
<accession>D1CHS0</accession>
<dbReference type="PANTHER" id="PTHR43591">
    <property type="entry name" value="METHYLTRANSFERASE"/>
    <property type="match status" value="1"/>
</dbReference>
<dbReference type="EMBL" id="CP001826">
    <property type="protein sequence ID" value="ACZ43291.1"/>
    <property type="molecule type" value="Genomic_DNA"/>
</dbReference>
<dbReference type="InterPro" id="IPR029063">
    <property type="entry name" value="SAM-dependent_MTases_sf"/>
</dbReference>
<dbReference type="Gene3D" id="3.40.50.150">
    <property type="entry name" value="Vaccinia Virus protein VP39"/>
    <property type="match status" value="1"/>
</dbReference>
<sequence length="208" mass="22984">MKIRGRQLAYLAALMGGAVALVGVIRARCAPSACPYSQRVVLELPRPFLGRERLRRMLEPLPGERVLEVGPGSGYYALHAAQWVAPGELHALDLQQEMLDLMMRRARERDITNIYPQRGDARELPYADASFDAAYLVATLGEVEGQDAALRELRRVLKAGGRLVVGESLPDPHMVPFGLLRSRAEAAGFRFQRREGSSLGYLALFRAG</sequence>
<gene>
    <name evidence="2" type="ordered locus">Tter_2395</name>
</gene>
<dbReference type="PANTHER" id="PTHR43591:SF24">
    <property type="entry name" value="2-METHOXY-6-POLYPRENYL-1,4-BENZOQUINOL METHYLASE, MITOCHONDRIAL"/>
    <property type="match status" value="1"/>
</dbReference>
<dbReference type="Proteomes" id="UP000000323">
    <property type="component" value="Chromosome 2"/>
</dbReference>
<dbReference type="CDD" id="cd02440">
    <property type="entry name" value="AdoMet_MTases"/>
    <property type="match status" value="1"/>
</dbReference>
<dbReference type="RefSeq" id="WP_012876322.1">
    <property type="nucleotide sequence ID" value="NC_013526.1"/>
</dbReference>
<protein>
    <submittedName>
        <fullName evidence="2">Methyltransferase type 11</fullName>
    </submittedName>
</protein>
<dbReference type="STRING" id="525904.Tter_2395"/>
<feature type="domain" description="Methyltransferase type 11" evidence="1">
    <location>
        <begin position="67"/>
        <end position="165"/>
    </location>
</feature>
<dbReference type="Pfam" id="PF08241">
    <property type="entry name" value="Methyltransf_11"/>
    <property type="match status" value="1"/>
</dbReference>
<reference evidence="3" key="1">
    <citation type="journal article" date="2010" name="Stand. Genomic Sci.">
        <title>Complete genome sequence of 'Thermobaculum terrenum' type strain (YNP1).</title>
        <authorList>
            <person name="Kiss H."/>
            <person name="Cleland D."/>
            <person name="Lapidus A."/>
            <person name="Lucas S."/>
            <person name="Glavina Del Rio T."/>
            <person name="Nolan M."/>
            <person name="Tice H."/>
            <person name="Han C."/>
            <person name="Goodwin L."/>
            <person name="Pitluck S."/>
            <person name="Liolios K."/>
            <person name="Ivanova N."/>
            <person name="Mavromatis K."/>
            <person name="Ovchinnikova G."/>
            <person name="Pati A."/>
            <person name="Chen A."/>
            <person name="Palaniappan K."/>
            <person name="Land M."/>
            <person name="Hauser L."/>
            <person name="Chang Y."/>
            <person name="Jeffries C."/>
            <person name="Lu M."/>
            <person name="Brettin T."/>
            <person name="Detter J."/>
            <person name="Goker M."/>
            <person name="Tindall B."/>
            <person name="Beck B."/>
            <person name="McDermott T."/>
            <person name="Woyke T."/>
            <person name="Bristow J."/>
            <person name="Eisen J."/>
            <person name="Markowitz V."/>
            <person name="Hugenholtz P."/>
            <person name="Kyrpides N."/>
            <person name="Klenk H."/>
            <person name="Cheng J."/>
        </authorList>
    </citation>
    <scope>NUCLEOTIDE SEQUENCE [LARGE SCALE GENOMIC DNA]</scope>
    <source>
        <strain evidence="3">ATCC BAA-798 / YNP1</strain>
    </source>
</reference>
<keyword evidence="2" id="KW-0489">Methyltransferase</keyword>
<evidence type="ECO:0000313" key="3">
    <source>
        <dbReference type="Proteomes" id="UP000000323"/>
    </source>
</evidence>
<dbReference type="GO" id="GO:0032259">
    <property type="term" value="P:methylation"/>
    <property type="evidence" value="ECO:0007669"/>
    <property type="project" value="UniProtKB-KW"/>
</dbReference>
<name>D1CHS0_THET1</name>
<dbReference type="KEGG" id="ttr:Tter_2395"/>
<dbReference type="GO" id="GO:0008757">
    <property type="term" value="F:S-adenosylmethionine-dependent methyltransferase activity"/>
    <property type="evidence" value="ECO:0007669"/>
    <property type="project" value="InterPro"/>
</dbReference>
<evidence type="ECO:0000313" key="2">
    <source>
        <dbReference type="EMBL" id="ACZ43291.1"/>
    </source>
</evidence>
<dbReference type="InterPro" id="IPR013216">
    <property type="entry name" value="Methyltransf_11"/>
</dbReference>
<keyword evidence="2" id="KW-0808">Transferase</keyword>